<evidence type="ECO:0000256" key="2">
    <source>
        <dbReference type="ARBA" id="ARBA00008328"/>
    </source>
</evidence>
<evidence type="ECO:0000256" key="5">
    <source>
        <dbReference type="ARBA" id="ARBA00022781"/>
    </source>
</evidence>
<accession>A0A196S5X3</accession>
<dbReference type="Pfam" id="PF05493">
    <property type="entry name" value="ATP_synt_H"/>
    <property type="match status" value="1"/>
</dbReference>
<evidence type="ECO:0000256" key="1">
    <source>
        <dbReference type="ARBA" id="ARBA00004141"/>
    </source>
</evidence>
<comment type="similarity">
    <text evidence="2">Belongs to the V-ATPase e1/e2 subunit family.</text>
</comment>
<dbReference type="GO" id="GO:0046961">
    <property type="term" value="F:proton-transporting ATPase activity, rotational mechanism"/>
    <property type="evidence" value="ECO:0007669"/>
    <property type="project" value="InterPro"/>
</dbReference>
<proteinExistence type="inferred from homology"/>
<feature type="transmembrane region" description="Helical" evidence="9">
    <location>
        <begin position="38"/>
        <end position="60"/>
    </location>
</feature>
<keyword evidence="7" id="KW-0406">Ion transport</keyword>
<evidence type="ECO:0000256" key="8">
    <source>
        <dbReference type="ARBA" id="ARBA00023136"/>
    </source>
</evidence>
<evidence type="ECO:0000256" key="3">
    <source>
        <dbReference type="ARBA" id="ARBA00022448"/>
    </source>
</evidence>
<protein>
    <submittedName>
        <fullName evidence="10">V-type ATP synthase, Subunit V0-e</fullName>
    </submittedName>
</protein>
<sequence>MNPLLLGTIIYLSLGFVATCIVLILYKSKKISRMAAEAGVIISVLSAICMWMVWICMYMMQMSPLLLPVKKLTE</sequence>
<dbReference type="EMBL" id="LXWW01000543">
    <property type="protein sequence ID" value="OAO12468.1"/>
    <property type="molecule type" value="Genomic_DNA"/>
</dbReference>
<evidence type="ECO:0000256" key="6">
    <source>
        <dbReference type="ARBA" id="ARBA00022989"/>
    </source>
</evidence>
<evidence type="ECO:0000313" key="11">
    <source>
        <dbReference type="Proteomes" id="UP000078348"/>
    </source>
</evidence>
<keyword evidence="11" id="KW-1185">Reference proteome</keyword>
<gene>
    <name evidence="10" type="ORF">AV274_5823</name>
</gene>
<keyword evidence="4 9" id="KW-0812">Transmembrane</keyword>
<dbReference type="AlphaFoldDB" id="A0A196S5X3"/>
<organism evidence="10 11">
    <name type="scientific">Blastocystis sp. subtype 1 (strain ATCC 50177 / NandII)</name>
    <dbReference type="NCBI Taxonomy" id="478820"/>
    <lineage>
        <taxon>Eukaryota</taxon>
        <taxon>Sar</taxon>
        <taxon>Stramenopiles</taxon>
        <taxon>Bigyra</taxon>
        <taxon>Opalozoa</taxon>
        <taxon>Opalinata</taxon>
        <taxon>Blastocystidae</taxon>
        <taxon>Blastocystis</taxon>
    </lineage>
</organism>
<evidence type="ECO:0000256" key="7">
    <source>
        <dbReference type="ARBA" id="ARBA00023065"/>
    </source>
</evidence>
<comment type="caution">
    <text evidence="10">The sequence shown here is derived from an EMBL/GenBank/DDBJ whole genome shotgun (WGS) entry which is preliminary data.</text>
</comment>
<keyword evidence="8 9" id="KW-0472">Membrane</keyword>
<dbReference type="OrthoDB" id="1508846at2759"/>
<dbReference type="Proteomes" id="UP000078348">
    <property type="component" value="Unassembled WGS sequence"/>
</dbReference>
<keyword evidence="3" id="KW-0813">Transport</keyword>
<evidence type="ECO:0000256" key="4">
    <source>
        <dbReference type="ARBA" id="ARBA00022692"/>
    </source>
</evidence>
<keyword evidence="6 9" id="KW-1133">Transmembrane helix</keyword>
<feature type="transmembrane region" description="Helical" evidence="9">
    <location>
        <begin position="6"/>
        <end position="26"/>
    </location>
</feature>
<evidence type="ECO:0000313" key="10">
    <source>
        <dbReference type="EMBL" id="OAO12468.1"/>
    </source>
</evidence>
<evidence type="ECO:0000256" key="9">
    <source>
        <dbReference type="SAM" id="Phobius"/>
    </source>
</evidence>
<keyword evidence="5" id="KW-0375">Hydrogen ion transport</keyword>
<dbReference type="GO" id="GO:0033179">
    <property type="term" value="C:proton-transporting V-type ATPase, V0 domain"/>
    <property type="evidence" value="ECO:0007669"/>
    <property type="project" value="InterPro"/>
</dbReference>
<comment type="subcellular location">
    <subcellularLocation>
        <location evidence="1">Membrane</location>
        <topology evidence="1">Multi-pass membrane protein</topology>
    </subcellularLocation>
</comment>
<dbReference type="InterPro" id="IPR008389">
    <property type="entry name" value="ATPase_V0-cplx_e1/e2_su"/>
</dbReference>
<name>A0A196S5X3_BLAHN</name>
<reference evidence="10 11" key="1">
    <citation type="submission" date="2016-05" db="EMBL/GenBank/DDBJ databases">
        <title>Nuclear genome of Blastocystis sp. subtype 1 NandII.</title>
        <authorList>
            <person name="Gentekaki E."/>
            <person name="Curtis B."/>
            <person name="Stairs C."/>
            <person name="Eme L."/>
            <person name="Herman E."/>
            <person name="Klimes V."/>
            <person name="Arias M.C."/>
            <person name="Elias M."/>
            <person name="Hilliou F."/>
            <person name="Klute M."/>
            <person name="Malik S.-B."/>
            <person name="Pightling A."/>
            <person name="Rachubinski R."/>
            <person name="Salas D."/>
            <person name="Schlacht A."/>
            <person name="Suga H."/>
            <person name="Archibald J."/>
            <person name="Ball S.G."/>
            <person name="Clark G."/>
            <person name="Dacks J."/>
            <person name="Van Der Giezen M."/>
            <person name="Tsaousis A."/>
            <person name="Roger A."/>
        </authorList>
    </citation>
    <scope>NUCLEOTIDE SEQUENCE [LARGE SCALE GENOMIC DNA]</scope>
    <source>
        <strain evidence="11">ATCC 50177 / NandII</strain>
    </source>
</reference>